<evidence type="ECO:0000313" key="2">
    <source>
        <dbReference type="EMBL" id="TLD71677.1"/>
    </source>
</evidence>
<feature type="domain" description="Carrier" evidence="1">
    <location>
        <begin position="7"/>
        <end position="94"/>
    </location>
</feature>
<evidence type="ECO:0000313" key="3">
    <source>
        <dbReference type="Proteomes" id="UP000306196"/>
    </source>
</evidence>
<dbReference type="AlphaFoldDB" id="A0A5R8KHD0"/>
<evidence type="ECO:0000259" key="1">
    <source>
        <dbReference type="PROSITE" id="PS50075"/>
    </source>
</evidence>
<organism evidence="2 3">
    <name type="scientific">Phragmitibacter flavus</name>
    <dbReference type="NCBI Taxonomy" id="2576071"/>
    <lineage>
        <taxon>Bacteria</taxon>
        <taxon>Pseudomonadati</taxon>
        <taxon>Verrucomicrobiota</taxon>
        <taxon>Verrucomicrobiia</taxon>
        <taxon>Verrucomicrobiales</taxon>
        <taxon>Verrucomicrobiaceae</taxon>
        <taxon>Phragmitibacter</taxon>
    </lineage>
</organism>
<dbReference type="PROSITE" id="PS50075">
    <property type="entry name" value="CARRIER"/>
    <property type="match status" value="1"/>
</dbReference>
<dbReference type="RefSeq" id="WP_138085272.1">
    <property type="nucleotide sequence ID" value="NZ_VAUV01000004.1"/>
</dbReference>
<dbReference type="Gene3D" id="1.10.1200.10">
    <property type="entry name" value="ACP-like"/>
    <property type="match status" value="1"/>
</dbReference>
<gene>
    <name evidence="2" type="ORF">FEM03_05935</name>
</gene>
<name>A0A5R8KHD0_9BACT</name>
<dbReference type="SUPFAM" id="SSF47336">
    <property type="entry name" value="ACP-like"/>
    <property type="match status" value="1"/>
</dbReference>
<sequence length="95" mass="10665">MSRLSRPQIELALQECLKHIARDTYPSEWKPSDNVIRSCGLDSQHGIELACDLESRLGIEIPLKENPLVLDDDGEGRKRARTFGEVVEYLTALAS</sequence>
<protein>
    <recommendedName>
        <fullName evidence="1">Carrier domain-containing protein</fullName>
    </recommendedName>
</protein>
<reference evidence="2 3" key="1">
    <citation type="submission" date="2019-05" db="EMBL/GenBank/DDBJ databases">
        <title>Verrucobacter flavum gen. nov., sp. nov. a new member of the family Verrucomicrobiaceae.</title>
        <authorList>
            <person name="Szuroczki S."/>
            <person name="Abbaszade G."/>
            <person name="Szabo A."/>
            <person name="Felfoldi T."/>
            <person name="Schumann P."/>
            <person name="Boka K."/>
            <person name="Keki Z."/>
            <person name="Toumi M."/>
            <person name="Toth E."/>
        </authorList>
    </citation>
    <scope>NUCLEOTIDE SEQUENCE [LARGE SCALE GENOMIC DNA]</scope>
    <source>
        <strain evidence="2 3">MG-N-17</strain>
    </source>
</reference>
<comment type="caution">
    <text evidence="2">The sequence shown here is derived from an EMBL/GenBank/DDBJ whole genome shotgun (WGS) entry which is preliminary data.</text>
</comment>
<keyword evidence="3" id="KW-1185">Reference proteome</keyword>
<dbReference type="InterPro" id="IPR009081">
    <property type="entry name" value="PP-bd_ACP"/>
</dbReference>
<dbReference type="Proteomes" id="UP000306196">
    <property type="component" value="Unassembled WGS sequence"/>
</dbReference>
<accession>A0A5R8KHD0</accession>
<dbReference type="InterPro" id="IPR036736">
    <property type="entry name" value="ACP-like_sf"/>
</dbReference>
<dbReference type="EMBL" id="VAUV01000004">
    <property type="protein sequence ID" value="TLD71677.1"/>
    <property type="molecule type" value="Genomic_DNA"/>
</dbReference>
<proteinExistence type="predicted"/>